<dbReference type="InterPro" id="IPR012318">
    <property type="entry name" value="HTH_CRP"/>
</dbReference>
<dbReference type="AlphaFoldDB" id="A0A9E9CA39"/>
<accession>A0A9E9CA39</accession>
<keyword evidence="6" id="KW-1185">Reference proteome</keyword>
<dbReference type="GO" id="GO:0003677">
    <property type="term" value="F:DNA binding"/>
    <property type="evidence" value="ECO:0007669"/>
    <property type="project" value="UniProtKB-KW"/>
</dbReference>
<evidence type="ECO:0000256" key="3">
    <source>
        <dbReference type="ARBA" id="ARBA00023163"/>
    </source>
</evidence>
<protein>
    <submittedName>
        <fullName evidence="5">Crp/Fnr family transcriptional regulator</fullName>
    </submittedName>
</protein>
<keyword evidence="2" id="KW-0238">DNA-binding</keyword>
<dbReference type="InterPro" id="IPR018490">
    <property type="entry name" value="cNMP-bd_dom_sf"/>
</dbReference>
<dbReference type="PROSITE" id="PS51063">
    <property type="entry name" value="HTH_CRP_2"/>
    <property type="match status" value="1"/>
</dbReference>
<evidence type="ECO:0000256" key="1">
    <source>
        <dbReference type="ARBA" id="ARBA00023015"/>
    </source>
</evidence>
<dbReference type="InterPro" id="IPR036390">
    <property type="entry name" value="WH_DNA-bd_sf"/>
</dbReference>
<dbReference type="Proteomes" id="UP001163152">
    <property type="component" value="Chromosome"/>
</dbReference>
<organism evidence="5 6">
    <name type="scientific">Thermocoleostomius sinensis A174</name>
    <dbReference type="NCBI Taxonomy" id="2016057"/>
    <lineage>
        <taxon>Bacteria</taxon>
        <taxon>Bacillati</taxon>
        <taxon>Cyanobacteriota</taxon>
        <taxon>Cyanophyceae</taxon>
        <taxon>Oculatellales</taxon>
        <taxon>Oculatellaceae</taxon>
        <taxon>Thermocoleostomius</taxon>
    </lineage>
</organism>
<dbReference type="KEGG" id="tsin:OXH18_14840"/>
<keyword evidence="3" id="KW-0804">Transcription</keyword>
<dbReference type="SUPFAM" id="SSF51206">
    <property type="entry name" value="cAMP-binding domain-like"/>
    <property type="match status" value="1"/>
</dbReference>
<dbReference type="SUPFAM" id="SSF46785">
    <property type="entry name" value="Winged helix' DNA-binding domain"/>
    <property type="match status" value="1"/>
</dbReference>
<feature type="domain" description="HTH crp-type" evidence="4">
    <location>
        <begin position="113"/>
        <end position="189"/>
    </location>
</feature>
<evidence type="ECO:0000256" key="2">
    <source>
        <dbReference type="ARBA" id="ARBA00023125"/>
    </source>
</evidence>
<dbReference type="CDD" id="cd00092">
    <property type="entry name" value="HTH_CRP"/>
    <property type="match status" value="1"/>
</dbReference>
<dbReference type="RefSeq" id="WP_268607877.1">
    <property type="nucleotide sequence ID" value="NZ_CP113797.1"/>
</dbReference>
<sequence length="189" mass="21872">MASNLAIAHSSTVRQFKFSRRELIPSDRVGLWQIHAGWVRTLTWNEDGAIVTLGFWHAGDVVGQPLCNLHPYQIECLTPVEAAPLPDDYPFCQQALVAHLQQTQELLRIIHYRRVELRLAELLSWLAQQFGRKVTQGYLVELRLTHQDIADVIGTTRVTVTRLLNLFQQQHRINWCKEGWIWQADRLVS</sequence>
<dbReference type="Gene3D" id="1.10.10.10">
    <property type="entry name" value="Winged helix-like DNA-binding domain superfamily/Winged helix DNA-binding domain"/>
    <property type="match status" value="1"/>
</dbReference>
<proteinExistence type="predicted"/>
<dbReference type="PRINTS" id="PR00034">
    <property type="entry name" value="HTHCRP"/>
</dbReference>
<dbReference type="InterPro" id="IPR018335">
    <property type="entry name" value="Tscrpt_reg_HTH_Crp-type_CS"/>
</dbReference>
<dbReference type="SMART" id="SM00419">
    <property type="entry name" value="HTH_CRP"/>
    <property type="match status" value="1"/>
</dbReference>
<dbReference type="InterPro" id="IPR036388">
    <property type="entry name" value="WH-like_DNA-bd_sf"/>
</dbReference>
<dbReference type="Pfam" id="PF13545">
    <property type="entry name" value="HTH_Crp_2"/>
    <property type="match status" value="1"/>
</dbReference>
<dbReference type="EMBL" id="CP113797">
    <property type="protein sequence ID" value="WAL58460.1"/>
    <property type="molecule type" value="Genomic_DNA"/>
</dbReference>
<keyword evidence="1" id="KW-0805">Transcription regulation</keyword>
<evidence type="ECO:0000313" key="6">
    <source>
        <dbReference type="Proteomes" id="UP001163152"/>
    </source>
</evidence>
<gene>
    <name evidence="5" type="ORF">OXH18_14840</name>
</gene>
<reference evidence="5" key="1">
    <citation type="submission" date="2022-12" db="EMBL/GenBank/DDBJ databases">
        <title>Polyphasic identification of a Novel Hot-Spring Cyanobacterium Ocullathermofonsia sinensis gen nov. sp. nov. and Genomic Insights on its Adaptations to the Thermal Habitat.</title>
        <authorList>
            <person name="Daroch M."/>
            <person name="Tang J."/>
            <person name="Jiang Y."/>
        </authorList>
    </citation>
    <scope>NUCLEOTIDE SEQUENCE</scope>
    <source>
        <strain evidence="5">PKUAC-SCTA174</strain>
    </source>
</reference>
<evidence type="ECO:0000259" key="4">
    <source>
        <dbReference type="PROSITE" id="PS51063"/>
    </source>
</evidence>
<dbReference type="GO" id="GO:0003700">
    <property type="term" value="F:DNA-binding transcription factor activity"/>
    <property type="evidence" value="ECO:0007669"/>
    <property type="project" value="InterPro"/>
</dbReference>
<evidence type="ECO:0000313" key="5">
    <source>
        <dbReference type="EMBL" id="WAL58460.1"/>
    </source>
</evidence>
<dbReference type="PROSITE" id="PS00042">
    <property type="entry name" value="HTH_CRP_1"/>
    <property type="match status" value="1"/>
</dbReference>
<name>A0A9E9CA39_9CYAN</name>